<dbReference type="WBParaSite" id="PS1159_v2.g22018.t1">
    <property type="protein sequence ID" value="PS1159_v2.g22018.t1"/>
    <property type="gene ID" value="PS1159_v2.g22018"/>
</dbReference>
<evidence type="ECO:0000313" key="1">
    <source>
        <dbReference type="Proteomes" id="UP000887580"/>
    </source>
</evidence>
<reference evidence="2" key="1">
    <citation type="submission" date="2022-11" db="UniProtKB">
        <authorList>
            <consortium name="WormBaseParasite"/>
        </authorList>
    </citation>
    <scope>IDENTIFICATION</scope>
</reference>
<accession>A0AC35FYE4</accession>
<evidence type="ECO:0000313" key="2">
    <source>
        <dbReference type="WBParaSite" id="PS1159_v2.g22018.t1"/>
    </source>
</evidence>
<protein>
    <submittedName>
        <fullName evidence="2">Uncharacterized protein</fullName>
    </submittedName>
</protein>
<dbReference type="Proteomes" id="UP000887580">
    <property type="component" value="Unplaced"/>
</dbReference>
<sequence length="432" mass="49862">MNRRSAGNERNLLVDHPNVTQRRRTTSTSKLASIFGKETENEKINILLSGLEDLAIAGKYSAKTAEAQRRGAEKLAKWAHSSRNSAIDDAMKHSNELFSFFADKQTQFARDYDHFLQQFKKIIETEKLVKERETEVKILVEKERKLRKEVYKGNGIFGGKRKSSEILQLREQHERIIVELELAERRLTETRAEAEVIKMFRVRHGMMGIADSYRNLATHCQAIFDCHREIIEMVPAVSTQDVYQMQYDGIPYTRERVESLRRSLDNEIPIEYNPPSARRRSEPTRHRSMGALRNQQHQQQQQPLMYSPPPPYTPTAPIYQSDRESSELITPLRQQRSTNEITPRMRPLMNFRSRSGQLRRSEVIVTPPREASPSSSSTSSSDDSPSQPQLEEQQPSQNRLYPSLSFSSTDSPNIECQYKKFGIPTTNRTAYA</sequence>
<organism evidence="1 2">
    <name type="scientific">Panagrolaimus sp. PS1159</name>
    <dbReference type="NCBI Taxonomy" id="55785"/>
    <lineage>
        <taxon>Eukaryota</taxon>
        <taxon>Metazoa</taxon>
        <taxon>Ecdysozoa</taxon>
        <taxon>Nematoda</taxon>
        <taxon>Chromadorea</taxon>
        <taxon>Rhabditida</taxon>
        <taxon>Tylenchina</taxon>
        <taxon>Panagrolaimomorpha</taxon>
        <taxon>Panagrolaimoidea</taxon>
        <taxon>Panagrolaimidae</taxon>
        <taxon>Panagrolaimus</taxon>
    </lineage>
</organism>
<name>A0AC35FYE4_9BILA</name>
<proteinExistence type="predicted"/>